<dbReference type="AlphaFoldDB" id="A0A1S4EDZ5"/>
<evidence type="ECO:0000256" key="7">
    <source>
        <dbReference type="PROSITE-ProRule" id="PRU00042"/>
    </source>
</evidence>
<accession>A0A1S4EDZ5</accession>
<evidence type="ECO:0000256" key="5">
    <source>
        <dbReference type="ARBA" id="ARBA00022833"/>
    </source>
</evidence>
<sequence>MLPCSHQVVSDGVSSYQHNLFPYTDGSHQNQIVLPKDEGELLNSIVIQRSSAAISNNAQHEQSAVDSTSRVTATPSPPAQETYDADKTGLVECRWENCWEVHSGQAALVNHIERNHVDSTHSNEYVCYWLNCPRAKRAFNARYKLLIHMRVHSGEKPNKCPVSDFWNFVFHGESLRIEGIDRGSTFASKGVFCTQKAQSGRGATLT</sequence>
<dbReference type="InterPro" id="IPR036236">
    <property type="entry name" value="Znf_C2H2_sf"/>
</dbReference>
<gene>
    <name evidence="11" type="primary">LOC108252657</name>
</gene>
<dbReference type="GO" id="GO:0000978">
    <property type="term" value="F:RNA polymerase II cis-regulatory region sequence-specific DNA binding"/>
    <property type="evidence" value="ECO:0007669"/>
    <property type="project" value="TreeGrafter"/>
</dbReference>
<dbReference type="Proteomes" id="UP000079169">
    <property type="component" value="Unplaced"/>
</dbReference>
<comment type="subcellular location">
    <subcellularLocation>
        <location evidence="1">Nucleus</location>
    </subcellularLocation>
</comment>
<proteinExistence type="predicted"/>
<keyword evidence="10" id="KW-1185">Reference proteome</keyword>
<keyword evidence="5" id="KW-0862">Zinc</keyword>
<dbReference type="Gene3D" id="3.30.160.60">
    <property type="entry name" value="Classic Zinc Finger"/>
    <property type="match status" value="2"/>
</dbReference>
<reference evidence="11" key="1">
    <citation type="submission" date="2025-08" db="UniProtKB">
        <authorList>
            <consortium name="RefSeq"/>
        </authorList>
    </citation>
    <scope>IDENTIFICATION</scope>
</reference>
<dbReference type="SMART" id="SM00355">
    <property type="entry name" value="ZnF_C2H2"/>
    <property type="match status" value="2"/>
</dbReference>
<dbReference type="PANTHER" id="PTHR45718">
    <property type="entry name" value="TRANSCRIPTIONAL ACTIVATOR CUBITUS INTERRUPTUS"/>
    <property type="match status" value="1"/>
</dbReference>
<evidence type="ECO:0000256" key="8">
    <source>
        <dbReference type="SAM" id="MobiDB-lite"/>
    </source>
</evidence>
<evidence type="ECO:0000256" key="6">
    <source>
        <dbReference type="ARBA" id="ARBA00023242"/>
    </source>
</evidence>
<feature type="compositionally biased region" description="Polar residues" evidence="8">
    <location>
        <begin position="57"/>
        <end position="74"/>
    </location>
</feature>
<protein>
    <submittedName>
        <fullName evidence="11">Zinc finger protein ZIC 4-like</fullName>
    </submittedName>
</protein>
<evidence type="ECO:0000256" key="2">
    <source>
        <dbReference type="ARBA" id="ARBA00022723"/>
    </source>
</evidence>
<dbReference type="PANTHER" id="PTHR45718:SF7">
    <property type="entry name" value="C2H2-TYPE DOMAIN-CONTAINING PROTEIN"/>
    <property type="match status" value="1"/>
</dbReference>
<evidence type="ECO:0000313" key="11">
    <source>
        <dbReference type="RefSeq" id="XP_017300466.2"/>
    </source>
</evidence>
<dbReference type="FunFam" id="3.30.160.60:FF:000031">
    <property type="entry name" value="GLI family zinc finger 3"/>
    <property type="match status" value="1"/>
</dbReference>
<keyword evidence="6" id="KW-0539">Nucleus</keyword>
<dbReference type="Pfam" id="PF23561">
    <property type="entry name" value="zf-C2H2_15"/>
    <property type="match status" value="1"/>
</dbReference>
<dbReference type="RefSeq" id="XP_017300466.2">
    <property type="nucleotide sequence ID" value="XM_017444977.2"/>
</dbReference>
<dbReference type="STRING" id="121845.A0A1S4EDZ5"/>
<dbReference type="InterPro" id="IPR013087">
    <property type="entry name" value="Znf_C2H2_type"/>
</dbReference>
<dbReference type="InterPro" id="IPR043359">
    <property type="entry name" value="GLI-like"/>
</dbReference>
<evidence type="ECO:0000256" key="1">
    <source>
        <dbReference type="ARBA" id="ARBA00004123"/>
    </source>
</evidence>
<dbReference type="KEGG" id="dci:108252657"/>
<dbReference type="SUPFAM" id="SSF57667">
    <property type="entry name" value="beta-beta-alpha zinc fingers"/>
    <property type="match status" value="2"/>
</dbReference>
<feature type="region of interest" description="Disordered" evidence="8">
    <location>
        <begin position="57"/>
        <end position="83"/>
    </location>
</feature>
<dbReference type="GO" id="GO:0000981">
    <property type="term" value="F:DNA-binding transcription factor activity, RNA polymerase II-specific"/>
    <property type="evidence" value="ECO:0007669"/>
    <property type="project" value="TreeGrafter"/>
</dbReference>
<name>A0A1S4EDZ5_DIACI</name>
<dbReference type="GO" id="GO:0140297">
    <property type="term" value="F:DNA-binding transcription factor binding"/>
    <property type="evidence" value="ECO:0007669"/>
    <property type="project" value="UniProtKB-ARBA"/>
</dbReference>
<dbReference type="PaxDb" id="121845-A0A1S4EDZ5"/>
<organism evidence="10 11">
    <name type="scientific">Diaphorina citri</name>
    <name type="common">Asian citrus psyllid</name>
    <dbReference type="NCBI Taxonomy" id="121845"/>
    <lineage>
        <taxon>Eukaryota</taxon>
        <taxon>Metazoa</taxon>
        <taxon>Ecdysozoa</taxon>
        <taxon>Arthropoda</taxon>
        <taxon>Hexapoda</taxon>
        <taxon>Insecta</taxon>
        <taxon>Pterygota</taxon>
        <taxon>Neoptera</taxon>
        <taxon>Paraneoptera</taxon>
        <taxon>Hemiptera</taxon>
        <taxon>Sternorrhyncha</taxon>
        <taxon>Psylloidea</taxon>
        <taxon>Psyllidae</taxon>
        <taxon>Diaphorininae</taxon>
        <taxon>Diaphorina</taxon>
    </lineage>
</organism>
<evidence type="ECO:0000256" key="3">
    <source>
        <dbReference type="ARBA" id="ARBA00022737"/>
    </source>
</evidence>
<keyword evidence="4 7" id="KW-0863">Zinc-finger</keyword>
<dbReference type="GeneID" id="108252657"/>
<evidence type="ECO:0000259" key="9">
    <source>
        <dbReference type="PROSITE" id="PS50157"/>
    </source>
</evidence>
<feature type="domain" description="C2H2-type" evidence="9">
    <location>
        <begin position="130"/>
        <end position="157"/>
    </location>
</feature>
<dbReference type="PROSITE" id="PS50157">
    <property type="entry name" value="ZINC_FINGER_C2H2_2"/>
    <property type="match status" value="1"/>
</dbReference>
<dbReference type="GO" id="GO:0008270">
    <property type="term" value="F:zinc ion binding"/>
    <property type="evidence" value="ECO:0007669"/>
    <property type="project" value="UniProtKB-KW"/>
</dbReference>
<dbReference type="GO" id="GO:0005634">
    <property type="term" value="C:nucleus"/>
    <property type="evidence" value="ECO:0007669"/>
    <property type="project" value="UniProtKB-SubCell"/>
</dbReference>
<evidence type="ECO:0000256" key="4">
    <source>
        <dbReference type="ARBA" id="ARBA00022771"/>
    </source>
</evidence>
<keyword evidence="2" id="KW-0479">Metal-binding</keyword>
<dbReference type="InterPro" id="IPR056436">
    <property type="entry name" value="Znf-C2H2_ZIC1-5/GLI1-3-like"/>
</dbReference>
<evidence type="ECO:0000313" key="10">
    <source>
        <dbReference type="Proteomes" id="UP000079169"/>
    </source>
</evidence>
<keyword evidence="3" id="KW-0677">Repeat</keyword>